<evidence type="ECO:0000313" key="1">
    <source>
        <dbReference type="EMBL" id="QOY61028.1"/>
    </source>
</evidence>
<reference evidence="1 2" key="1">
    <citation type="submission" date="2020-10" db="EMBL/GenBank/DDBJ databases">
        <title>Olsenella immobilis sp.nov., isolated from the mud in a fermentation cellar used for the production of Chinese strong-flavoured liquor.</title>
        <authorList>
            <person name="Lu L."/>
        </authorList>
    </citation>
    <scope>NUCLEOTIDE SEQUENCE [LARGE SCALE GENOMIC DNA]</scope>
    <source>
        <strain evidence="1 2">LZLJ-2</strain>
    </source>
</reference>
<name>A0A7S7MAV5_9ACTN</name>
<accession>A0A7S7MAV5</accession>
<gene>
    <name evidence="1" type="ORF">INP52_02120</name>
</gene>
<protein>
    <submittedName>
        <fullName evidence="1">Uncharacterized protein</fullName>
    </submittedName>
</protein>
<organism evidence="1 2">
    <name type="scientific">Thermophilibacter immobilis</name>
    <dbReference type="NCBI Taxonomy" id="2779519"/>
    <lineage>
        <taxon>Bacteria</taxon>
        <taxon>Bacillati</taxon>
        <taxon>Actinomycetota</taxon>
        <taxon>Coriobacteriia</taxon>
        <taxon>Coriobacteriales</taxon>
        <taxon>Atopobiaceae</taxon>
        <taxon>Thermophilibacter</taxon>
    </lineage>
</organism>
<keyword evidence="2" id="KW-1185">Reference proteome</keyword>
<proteinExistence type="predicted"/>
<dbReference type="KEGG" id="tio:INP52_02120"/>
<dbReference type="RefSeq" id="WP_194371994.1">
    <property type="nucleotide sequence ID" value="NZ_CP063767.1"/>
</dbReference>
<dbReference type="AlphaFoldDB" id="A0A7S7MAV5"/>
<dbReference type="EMBL" id="CP063767">
    <property type="protein sequence ID" value="QOY61028.1"/>
    <property type="molecule type" value="Genomic_DNA"/>
</dbReference>
<evidence type="ECO:0000313" key="2">
    <source>
        <dbReference type="Proteomes" id="UP000593735"/>
    </source>
</evidence>
<dbReference type="Proteomes" id="UP000593735">
    <property type="component" value="Chromosome"/>
</dbReference>
<sequence>MEIASPSGRTPVHSGGVVRRCVSGDAFAIASGVPVTSLERTVLDCARSLGFREGLAVADSALRVWSLRQEGLLAYVGSMNSGYRGSAQARMSADARSANGGESIARAAMYELGFATPDLQIGIPDPLSPGQVYYVDYRWALPGGGEAFGELDGGEKYSDEIMTQGHDTTWVMRRERRRESRLTVRHAGIMRFPLEEVADAEFFNGLLELFGVPRDHEPLIEIPAPPSRRARRGLRLGLEGALR</sequence>